<name>A0A343W1K4_ECOLX</name>
<organism evidence="1">
    <name type="scientific">Escherichia coli</name>
    <dbReference type="NCBI Taxonomy" id="562"/>
    <lineage>
        <taxon>Bacteria</taxon>
        <taxon>Pseudomonadati</taxon>
        <taxon>Pseudomonadota</taxon>
        <taxon>Gammaproteobacteria</taxon>
        <taxon>Enterobacterales</taxon>
        <taxon>Enterobacteriaceae</taxon>
        <taxon>Escherichia</taxon>
    </lineage>
</organism>
<accession>A0A343W1K4</accession>
<evidence type="ECO:0000313" key="1">
    <source>
        <dbReference type="EMBL" id="AVU82000.1"/>
    </source>
</evidence>
<proteinExistence type="predicted"/>
<geneLocation type="plasmid" evidence="1">
    <name>pEC0674</name>
</geneLocation>
<sequence>MSGEWKFRFLERTDSRRCRSLIRSCGERFLLFQKRYSLPDFVRGERSECHLPLTTHRIKQAWQWWGVARSDAFHLPDCR</sequence>
<reference evidence="1" key="1">
    <citation type="journal article" date="2018" name="J. Antimicrob. Chemother.">
        <title>mcr-5 and a novel mcr-5.2 variant in Escherichia coli isolates from food and food-producing animals, Germany, 2010 to 2017.</title>
        <authorList>
            <person name="Hammerl J.A."/>
            <person name="Borowiak M."/>
            <person name="Schmoger S."/>
            <person name="Shamoun D."/>
            <person name="Grobbel M."/>
            <person name="Malorny B."/>
            <person name="Tenhagen B.A."/>
            <person name="Kasbohrer A."/>
        </authorList>
    </citation>
    <scope>NUCLEOTIDE SEQUENCE</scope>
    <source>
        <strain evidence="1">PEC15-AB00674-RC</strain>
        <plasmid evidence="1">pEC0674</plasmid>
    </source>
</reference>
<protein>
    <submittedName>
        <fullName evidence="1">GP05</fullName>
    </submittedName>
</protein>
<dbReference type="EMBL" id="MF684783">
    <property type="protein sequence ID" value="AVU82000.1"/>
    <property type="molecule type" value="Genomic_DNA"/>
</dbReference>
<keyword evidence="1" id="KW-0614">Plasmid</keyword>
<dbReference type="AlphaFoldDB" id="A0A343W1K4"/>